<accession>A0A3D8M4F2</accession>
<protein>
    <submittedName>
        <fullName evidence="1">Uncharacterized protein</fullName>
    </submittedName>
</protein>
<dbReference type="AlphaFoldDB" id="A0A3D8M4F2"/>
<evidence type="ECO:0000313" key="1">
    <source>
        <dbReference type="EMBL" id="RDV24569.1"/>
    </source>
</evidence>
<sequence>MNRWAKPTRKGKIRGYFEHLPVRDVGETRLSVCPDIRSGLQRIHSMHDGKPFRAINRNQLVPT</sequence>
<dbReference type="Proteomes" id="UP000256561">
    <property type="component" value="Unassembled WGS sequence"/>
</dbReference>
<organism evidence="1 2">
    <name type="scientific">Alteromonas aestuariivivens</name>
    <dbReference type="NCBI Taxonomy" id="1938339"/>
    <lineage>
        <taxon>Bacteria</taxon>
        <taxon>Pseudomonadati</taxon>
        <taxon>Pseudomonadota</taxon>
        <taxon>Gammaproteobacteria</taxon>
        <taxon>Alteromonadales</taxon>
        <taxon>Alteromonadaceae</taxon>
        <taxon>Alteromonas/Salinimonas group</taxon>
        <taxon>Alteromonas</taxon>
    </lineage>
</organism>
<dbReference type="EMBL" id="QRHA01000009">
    <property type="protein sequence ID" value="RDV24569.1"/>
    <property type="molecule type" value="Genomic_DNA"/>
</dbReference>
<gene>
    <name evidence="1" type="ORF">DXV75_12770</name>
</gene>
<keyword evidence="2" id="KW-1185">Reference proteome</keyword>
<comment type="caution">
    <text evidence="1">The sequence shown here is derived from an EMBL/GenBank/DDBJ whole genome shotgun (WGS) entry which is preliminary data.</text>
</comment>
<name>A0A3D8M4F2_9ALTE</name>
<evidence type="ECO:0000313" key="2">
    <source>
        <dbReference type="Proteomes" id="UP000256561"/>
    </source>
</evidence>
<proteinExistence type="predicted"/>
<reference evidence="2" key="1">
    <citation type="submission" date="2018-08" db="EMBL/GenBank/DDBJ databases">
        <authorList>
            <person name="Zhang J."/>
            <person name="Du Z.-J."/>
        </authorList>
    </citation>
    <scope>NUCLEOTIDE SEQUENCE [LARGE SCALE GENOMIC DNA]</scope>
    <source>
        <strain evidence="2">KCTC 52655</strain>
    </source>
</reference>